<dbReference type="EMBL" id="BLJN01000011">
    <property type="protein sequence ID" value="GFE84814.1"/>
    <property type="molecule type" value="Genomic_DNA"/>
</dbReference>
<feature type="transmembrane region" description="Helical" evidence="1">
    <location>
        <begin position="68"/>
        <end position="89"/>
    </location>
</feature>
<organism evidence="4 5">
    <name type="scientific">Steroidobacter agaridevorans</name>
    <dbReference type="NCBI Taxonomy" id="2695856"/>
    <lineage>
        <taxon>Bacteria</taxon>
        <taxon>Pseudomonadati</taxon>
        <taxon>Pseudomonadota</taxon>
        <taxon>Gammaproteobacteria</taxon>
        <taxon>Steroidobacterales</taxon>
        <taxon>Steroidobacteraceae</taxon>
        <taxon>Steroidobacter</taxon>
    </lineage>
</organism>
<evidence type="ECO:0000256" key="1">
    <source>
        <dbReference type="SAM" id="Phobius"/>
    </source>
</evidence>
<keyword evidence="5" id="KW-1185">Reference proteome</keyword>
<keyword evidence="1" id="KW-1133">Transmembrane helix</keyword>
<feature type="domain" description="Inner membrane protein YqiJ N-terminal" evidence="3">
    <location>
        <begin position="7"/>
        <end position="115"/>
    </location>
</feature>
<feature type="transmembrane region" description="Helical" evidence="1">
    <location>
        <begin position="95"/>
        <end position="114"/>
    </location>
</feature>
<evidence type="ECO:0000313" key="4">
    <source>
        <dbReference type="EMBL" id="GFE84814.1"/>
    </source>
</evidence>
<dbReference type="InterPro" id="IPR048376">
    <property type="entry name" value="YqiJ_N"/>
</dbReference>
<dbReference type="Pfam" id="PF21001">
    <property type="entry name" value="YqiJ_N"/>
    <property type="match status" value="1"/>
</dbReference>
<name>A0A829YMX1_9GAMM</name>
<evidence type="ECO:0000259" key="2">
    <source>
        <dbReference type="Pfam" id="PF07290"/>
    </source>
</evidence>
<reference evidence="5" key="1">
    <citation type="submission" date="2020-01" db="EMBL/GenBank/DDBJ databases">
        <title>'Steroidobacter agaridevorans' sp. nov., agar-degrading bacteria isolated from rhizosphere soils.</title>
        <authorList>
            <person name="Ikenaga M."/>
            <person name="Kataoka M."/>
            <person name="Murouchi A."/>
            <person name="Katsuragi S."/>
            <person name="Sakai M."/>
        </authorList>
    </citation>
    <scope>NUCLEOTIDE SEQUENCE [LARGE SCALE GENOMIC DNA]</scope>
    <source>
        <strain evidence="5">YU21-B</strain>
    </source>
</reference>
<comment type="caution">
    <text evidence="4">The sequence shown here is derived from an EMBL/GenBank/DDBJ whole genome shotgun (WGS) entry which is preliminary data.</text>
</comment>
<gene>
    <name evidence="4" type="ORF">GCM10011487_68140</name>
</gene>
<dbReference type="Pfam" id="PF07290">
    <property type="entry name" value="YqiJ_OB"/>
    <property type="match status" value="1"/>
</dbReference>
<keyword evidence="1" id="KW-0812">Transmembrane</keyword>
<dbReference type="InterPro" id="IPR010840">
    <property type="entry name" value="YqiJ_OB"/>
</dbReference>
<feature type="domain" description="Inner membrane protein YqiJ OB-fold" evidence="2">
    <location>
        <begin position="137"/>
        <end position="198"/>
    </location>
</feature>
<feature type="transmembrane region" description="Helical" evidence="1">
    <location>
        <begin position="12"/>
        <end position="31"/>
    </location>
</feature>
<evidence type="ECO:0000313" key="5">
    <source>
        <dbReference type="Proteomes" id="UP000445000"/>
    </source>
</evidence>
<dbReference type="AlphaFoldDB" id="A0A829YMX1"/>
<proteinExistence type="predicted"/>
<keyword evidence="1" id="KW-0472">Membrane</keyword>
<sequence>MLFAPETWPFTVATFLLLLIAIVEGIAMLLGSSLSQSLQHLLPEPGDVHVGVFDKLLGWLSFGRVPTLVLLVLFLASFALTGFALNLVVKQMFGFWVPPSISALAAFLITLPVVRFAGAGLARVIPQDQTYAVSFDSLVGRVATIVTGTARPGYPAQAKVANEHGQMLYVMVEPEAEGMTFQSGERVLLNKRIAGNRFAGAVNPWPDLI</sequence>
<evidence type="ECO:0000259" key="3">
    <source>
        <dbReference type="Pfam" id="PF21001"/>
    </source>
</evidence>
<dbReference type="Proteomes" id="UP000445000">
    <property type="component" value="Unassembled WGS sequence"/>
</dbReference>
<accession>A0A829YMX1</accession>
<dbReference type="RefSeq" id="WP_161816402.1">
    <property type="nucleotide sequence ID" value="NZ_BLJN01000011.1"/>
</dbReference>
<protein>
    <submittedName>
        <fullName evidence="4">Membrane protein</fullName>
    </submittedName>
</protein>